<dbReference type="Gene3D" id="3.10.180.10">
    <property type="entry name" value="2,3-Dihydroxybiphenyl 1,2-Dioxygenase, domain 1"/>
    <property type="match status" value="2"/>
</dbReference>
<proteinExistence type="predicted"/>
<organism evidence="2 3">
    <name type="scientific">Aeromicrobium piscarium</name>
    <dbReference type="NCBI Taxonomy" id="2590901"/>
    <lineage>
        <taxon>Bacteria</taxon>
        <taxon>Bacillati</taxon>
        <taxon>Actinomycetota</taxon>
        <taxon>Actinomycetes</taxon>
        <taxon>Propionibacteriales</taxon>
        <taxon>Nocardioidaceae</taxon>
        <taxon>Aeromicrobium</taxon>
    </lineage>
</organism>
<dbReference type="RefSeq" id="WP_143914456.1">
    <property type="nucleotide sequence ID" value="NZ_VLNT01000017.1"/>
</dbReference>
<feature type="domain" description="Glyoxalase-like" evidence="1">
    <location>
        <begin position="10"/>
        <end position="106"/>
    </location>
</feature>
<dbReference type="Proteomes" id="UP000316988">
    <property type="component" value="Unassembled WGS sequence"/>
</dbReference>
<protein>
    <submittedName>
        <fullName evidence="2">VOC family protein</fullName>
    </submittedName>
</protein>
<dbReference type="InterPro" id="IPR029068">
    <property type="entry name" value="Glyas_Bleomycin-R_OHBP_Dase"/>
</dbReference>
<dbReference type="OrthoDB" id="3212826at2"/>
<evidence type="ECO:0000313" key="3">
    <source>
        <dbReference type="Proteomes" id="UP000316988"/>
    </source>
</evidence>
<keyword evidence="3" id="KW-1185">Reference proteome</keyword>
<dbReference type="EMBL" id="VLNT01000017">
    <property type="protein sequence ID" value="TSD57826.1"/>
    <property type="molecule type" value="Genomic_DNA"/>
</dbReference>
<accession>A0A554RUP8</accession>
<dbReference type="SUPFAM" id="SSF54593">
    <property type="entry name" value="Glyoxalase/Bleomycin resistance protein/Dihydroxybiphenyl dioxygenase"/>
    <property type="match status" value="1"/>
</dbReference>
<sequence>MAPLVAFKDLVVDAVDPLALGRWWSPRLLLDLEVLADGDGVLRGARPEQTIWINAVPEPKAAKHRVHLDLVSHDLSAFEDTPRLSGEGEFAWTVYADPEGGELCVFVVPERTEGLKDIVVDAVDHAAIATWWQELWGGTLGHDDGYTYLDDIPGAPVESFDFVPVPEPKTVKNRVHWDVWLRDGACVEDIVERGGRVLRPRGDDLEWTVMADPEGNEFCVFQR</sequence>
<feature type="domain" description="Glyoxalase-like" evidence="1">
    <location>
        <begin position="118"/>
        <end position="221"/>
    </location>
</feature>
<gene>
    <name evidence="2" type="ORF">FNM00_15500</name>
</gene>
<comment type="caution">
    <text evidence="2">The sequence shown here is derived from an EMBL/GenBank/DDBJ whole genome shotgun (WGS) entry which is preliminary data.</text>
</comment>
<evidence type="ECO:0000313" key="2">
    <source>
        <dbReference type="EMBL" id="TSD57826.1"/>
    </source>
</evidence>
<name>A0A554RUP8_9ACTN</name>
<reference evidence="2 3" key="1">
    <citation type="submission" date="2019-07" db="EMBL/GenBank/DDBJ databases">
        <authorList>
            <person name="Zhao L.H."/>
        </authorList>
    </citation>
    <scope>NUCLEOTIDE SEQUENCE [LARGE SCALE GENOMIC DNA]</scope>
    <source>
        <strain evidence="2 3">Co35</strain>
    </source>
</reference>
<dbReference type="InterPro" id="IPR041581">
    <property type="entry name" value="Glyoxalase_6"/>
</dbReference>
<evidence type="ECO:0000259" key="1">
    <source>
        <dbReference type="Pfam" id="PF18029"/>
    </source>
</evidence>
<dbReference type="PANTHER" id="PTHR35908">
    <property type="entry name" value="HYPOTHETICAL FUSION PROTEIN"/>
    <property type="match status" value="1"/>
</dbReference>
<dbReference type="AlphaFoldDB" id="A0A554RUP8"/>
<dbReference type="Pfam" id="PF18029">
    <property type="entry name" value="Glyoxalase_6"/>
    <property type="match status" value="2"/>
</dbReference>
<dbReference type="PANTHER" id="PTHR35908:SF1">
    <property type="entry name" value="CONSERVED PROTEIN"/>
    <property type="match status" value="1"/>
</dbReference>